<accession>A0A9P6IIM3</accession>
<evidence type="ECO:0000313" key="7">
    <source>
        <dbReference type="Proteomes" id="UP000749646"/>
    </source>
</evidence>
<evidence type="ECO:0000256" key="5">
    <source>
        <dbReference type="SAM" id="MobiDB-lite"/>
    </source>
</evidence>
<dbReference type="Gene3D" id="3.40.630.20">
    <property type="entry name" value="Peptidase C15, pyroglutamyl peptidase I-like"/>
    <property type="match status" value="1"/>
</dbReference>
<keyword evidence="4" id="KW-0788">Thiol protease</keyword>
<comment type="caution">
    <text evidence="6">The sequence shown here is derived from an EMBL/GenBank/DDBJ whole genome shotgun (WGS) entry which is preliminary data.</text>
</comment>
<sequence>MAPIQGKKSNKVKVVLTGFQPFGVHVTNPSWLSIQALNNTTLEIPSILSTDSNHHKATVADVVSQELPVEYREVSELIPALHAQHSRKIPSTGQVVQEEDKEKEKEEDYLKIYYIHLGVGRRDHTAIETKADRTGYNRPDNAK</sequence>
<feature type="region of interest" description="Disordered" evidence="5">
    <location>
        <begin position="124"/>
        <end position="143"/>
    </location>
</feature>
<evidence type="ECO:0000256" key="4">
    <source>
        <dbReference type="ARBA" id="ARBA00022807"/>
    </source>
</evidence>
<evidence type="ECO:0000256" key="3">
    <source>
        <dbReference type="ARBA" id="ARBA00022801"/>
    </source>
</evidence>
<dbReference type="EMBL" id="JAAAHW010010990">
    <property type="protein sequence ID" value="KAF9921653.1"/>
    <property type="molecule type" value="Genomic_DNA"/>
</dbReference>
<name>A0A9P6IIM3_9FUNG</name>
<dbReference type="PANTHER" id="PTHR23402:SF1">
    <property type="entry name" value="PYROGLUTAMYL-PEPTIDASE I"/>
    <property type="match status" value="1"/>
</dbReference>
<gene>
    <name evidence="6" type="ORF">BGZ65_010189</name>
</gene>
<dbReference type="GO" id="GO:0006508">
    <property type="term" value="P:proteolysis"/>
    <property type="evidence" value="ECO:0007669"/>
    <property type="project" value="UniProtKB-KW"/>
</dbReference>
<proteinExistence type="inferred from homology"/>
<dbReference type="InterPro" id="IPR036440">
    <property type="entry name" value="Peptidase_C15-like_sf"/>
</dbReference>
<evidence type="ECO:0000256" key="1">
    <source>
        <dbReference type="ARBA" id="ARBA00006641"/>
    </source>
</evidence>
<dbReference type="OrthoDB" id="407146at2759"/>
<reference evidence="6" key="1">
    <citation type="journal article" date="2020" name="Fungal Divers.">
        <title>Resolving the Mortierellaceae phylogeny through synthesis of multi-gene phylogenetics and phylogenomics.</title>
        <authorList>
            <person name="Vandepol N."/>
            <person name="Liber J."/>
            <person name="Desiro A."/>
            <person name="Na H."/>
            <person name="Kennedy M."/>
            <person name="Barry K."/>
            <person name="Grigoriev I.V."/>
            <person name="Miller A.N."/>
            <person name="O'Donnell K."/>
            <person name="Stajich J.E."/>
            <person name="Bonito G."/>
        </authorList>
    </citation>
    <scope>NUCLEOTIDE SEQUENCE</scope>
    <source>
        <strain evidence="6">MES-2147</strain>
    </source>
</reference>
<keyword evidence="2" id="KW-0645">Protease</keyword>
<dbReference type="Proteomes" id="UP000749646">
    <property type="component" value="Unassembled WGS sequence"/>
</dbReference>
<evidence type="ECO:0000256" key="2">
    <source>
        <dbReference type="ARBA" id="ARBA00022670"/>
    </source>
</evidence>
<protein>
    <submittedName>
        <fullName evidence="6">Uncharacterized protein</fullName>
    </submittedName>
</protein>
<dbReference type="AlphaFoldDB" id="A0A9P6IIM3"/>
<dbReference type="InterPro" id="IPR016125">
    <property type="entry name" value="Peptidase_C15-like"/>
</dbReference>
<dbReference type="SUPFAM" id="SSF53182">
    <property type="entry name" value="Pyrrolidone carboxyl peptidase (pyroglutamate aminopeptidase)"/>
    <property type="match status" value="1"/>
</dbReference>
<dbReference type="GO" id="GO:0008234">
    <property type="term" value="F:cysteine-type peptidase activity"/>
    <property type="evidence" value="ECO:0007669"/>
    <property type="project" value="UniProtKB-KW"/>
</dbReference>
<feature type="non-terminal residue" evidence="6">
    <location>
        <position position="143"/>
    </location>
</feature>
<evidence type="ECO:0000313" key="6">
    <source>
        <dbReference type="EMBL" id="KAF9921653.1"/>
    </source>
</evidence>
<keyword evidence="3" id="KW-0378">Hydrolase</keyword>
<comment type="similarity">
    <text evidence="1">Belongs to the peptidase C15 family.</text>
</comment>
<keyword evidence="7" id="KW-1185">Reference proteome</keyword>
<dbReference type="PANTHER" id="PTHR23402">
    <property type="entry name" value="PROTEASE FAMILY C15 PYROGLUTAMYL-PEPTIDASE I-RELATED"/>
    <property type="match status" value="1"/>
</dbReference>
<organism evidence="6 7">
    <name type="scientific">Modicella reniformis</name>
    <dbReference type="NCBI Taxonomy" id="1440133"/>
    <lineage>
        <taxon>Eukaryota</taxon>
        <taxon>Fungi</taxon>
        <taxon>Fungi incertae sedis</taxon>
        <taxon>Mucoromycota</taxon>
        <taxon>Mortierellomycotina</taxon>
        <taxon>Mortierellomycetes</taxon>
        <taxon>Mortierellales</taxon>
        <taxon>Mortierellaceae</taxon>
        <taxon>Modicella</taxon>
    </lineage>
</organism>